<evidence type="ECO:0000313" key="1">
    <source>
        <dbReference type="EMBL" id="QNN67837.1"/>
    </source>
</evidence>
<dbReference type="Pfam" id="PF13975">
    <property type="entry name" value="gag-asp_proteas"/>
    <property type="match status" value="1"/>
</dbReference>
<dbReference type="KEGG" id="slut:H9L13_02595"/>
<dbReference type="GO" id="GO:0008233">
    <property type="term" value="F:peptidase activity"/>
    <property type="evidence" value="ECO:0007669"/>
    <property type="project" value="UniProtKB-KW"/>
</dbReference>
<reference evidence="1 2" key="1">
    <citation type="submission" date="2020-08" db="EMBL/GenBank/DDBJ databases">
        <title>Genome sequence of Sphingomonas lutea KCTC 23642T.</title>
        <authorList>
            <person name="Hyun D.-W."/>
            <person name="Bae J.-W."/>
        </authorList>
    </citation>
    <scope>NUCLEOTIDE SEQUENCE [LARGE SCALE GENOMIC DNA]</scope>
    <source>
        <strain evidence="1 2">KCTC 23642</strain>
    </source>
</reference>
<dbReference type="EMBL" id="CP060718">
    <property type="protein sequence ID" value="QNN67837.1"/>
    <property type="molecule type" value="Genomic_DNA"/>
</dbReference>
<sequence length="176" mass="18120">MERGALVFLVLAGLFSVMVGGSLSTAPPAAAGNSAGRVQVIDGSAQPLVADVASIDGDAVQLERQDDGHFYADVDINGAIVRALVDTGATGIALSREDARAAGLAVSVGMHDVIGRGADGDVRGEHVTLDRVTLGHRSVANMPAVVLNAGEETLLGQTFLSTFESVEIRGDRMVLR</sequence>
<keyword evidence="1" id="KW-0378">Hydrolase</keyword>
<dbReference type="Gene3D" id="2.40.70.10">
    <property type="entry name" value="Acid Proteases"/>
    <property type="match status" value="1"/>
</dbReference>
<dbReference type="InterPro" id="IPR021109">
    <property type="entry name" value="Peptidase_aspartic_dom_sf"/>
</dbReference>
<dbReference type="AlphaFoldDB" id="A0A7G9SJ12"/>
<dbReference type="InterPro" id="IPR034122">
    <property type="entry name" value="Retropepsin-like_bacterial"/>
</dbReference>
<protein>
    <submittedName>
        <fullName evidence="1">TIGR02281 family clan AA aspartic protease</fullName>
        <ecNumber evidence="1">3.4.23.-</ecNumber>
    </submittedName>
</protein>
<evidence type="ECO:0000313" key="2">
    <source>
        <dbReference type="Proteomes" id="UP000515971"/>
    </source>
</evidence>
<dbReference type="NCBIfam" id="TIGR02281">
    <property type="entry name" value="clan_AA_DTGA"/>
    <property type="match status" value="1"/>
</dbReference>
<organism evidence="1 2">
    <name type="scientific">Sphingomonas lutea</name>
    <dbReference type="NCBI Taxonomy" id="1045317"/>
    <lineage>
        <taxon>Bacteria</taxon>
        <taxon>Pseudomonadati</taxon>
        <taxon>Pseudomonadota</taxon>
        <taxon>Alphaproteobacteria</taxon>
        <taxon>Sphingomonadales</taxon>
        <taxon>Sphingomonadaceae</taxon>
        <taxon>Sphingomonas</taxon>
    </lineage>
</organism>
<dbReference type="EC" id="3.4.23.-" evidence="1"/>
<keyword evidence="1" id="KW-0645">Protease</keyword>
<dbReference type="CDD" id="cd05483">
    <property type="entry name" value="retropepsin_like_bacteria"/>
    <property type="match status" value="1"/>
</dbReference>
<dbReference type="GO" id="GO:0006508">
    <property type="term" value="P:proteolysis"/>
    <property type="evidence" value="ECO:0007669"/>
    <property type="project" value="UniProtKB-KW"/>
</dbReference>
<dbReference type="Proteomes" id="UP000515971">
    <property type="component" value="Chromosome"/>
</dbReference>
<dbReference type="InterPro" id="IPR011969">
    <property type="entry name" value="Clan_AA_Asp_peptidase_C"/>
</dbReference>
<dbReference type="SUPFAM" id="SSF50630">
    <property type="entry name" value="Acid proteases"/>
    <property type="match status" value="1"/>
</dbReference>
<gene>
    <name evidence="1" type="ORF">H9L13_02595</name>
</gene>
<accession>A0A7G9SJ12</accession>
<dbReference type="RefSeq" id="WP_187538776.1">
    <property type="nucleotide sequence ID" value="NZ_BAABJT010000001.1"/>
</dbReference>
<name>A0A7G9SJ12_9SPHN</name>
<proteinExistence type="predicted"/>
<keyword evidence="2" id="KW-1185">Reference proteome</keyword>